<evidence type="ECO:0000256" key="1">
    <source>
        <dbReference type="SAM" id="MobiDB-lite"/>
    </source>
</evidence>
<dbReference type="EMBL" id="CAFBNE010000094">
    <property type="protein sequence ID" value="CAB4963990.1"/>
    <property type="molecule type" value="Genomic_DNA"/>
</dbReference>
<evidence type="ECO:0000313" key="2">
    <source>
        <dbReference type="EMBL" id="CAB4963990.1"/>
    </source>
</evidence>
<organism evidence="2">
    <name type="scientific">freshwater metagenome</name>
    <dbReference type="NCBI Taxonomy" id="449393"/>
    <lineage>
        <taxon>unclassified sequences</taxon>
        <taxon>metagenomes</taxon>
        <taxon>ecological metagenomes</taxon>
    </lineage>
</organism>
<reference evidence="2" key="1">
    <citation type="submission" date="2020-05" db="EMBL/GenBank/DDBJ databases">
        <authorList>
            <person name="Chiriac C."/>
            <person name="Salcher M."/>
            <person name="Ghai R."/>
            <person name="Kavagutti S V."/>
        </authorList>
    </citation>
    <scope>NUCLEOTIDE SEQUENCE</scope>
</reference>
<gene>
    <name evidence="2" type="ORF">UFOPK3772_02447</name>
</gene>
<dbReference type="AlphaFoldDB" id="A0A6J7L6Y1"/>
<sequence>MPMRSERVMRRRMRAVMRIAMTPRIETAMRQPKGVAPKKYSPAAIVHFPRGGWTTYSGASLKMSIVRQFPSDASSVSFAPSTMSRSTPNRSSESASFT</sequence>
<proteinExistence type="predicted"/>
<feature type="region of interest" description="Disordered" evidence="1">
    <location>
        <begin position="72"/>
        <end position="98"/>
    </location>
</feature>
<accession>A0A6J7L6Y1</accession>
<name>A0A6J7L6Y1_9ZZZZ</name>
<protein>
    <submittedName>
        <fullName evidence="2">Unannotated protein</fullName>
    </submittedName>
</protein>